<dbReference type="AlphaFoldDB" id="A0A3M7SD91"/>
<sequence>MYPMSFSNGICSGIVDQCLTLENIDSSISQILPTPPNFKLSNYFFSILFFDFYLSVELMEIRASSYPKP</sequence>
<dbReference type="Proteomes" id="UP000276133">
    <property type="component" value="Unassembled WGS sequence"/>
</dbReference>
<evidence type="ECO:0000313" key="2">
    <source>
        <dbReference type="Proteomes" id="UP000276133"/>
    </source>
</evidence>
<comment type="caution">
    <text evidence="1">The sequence shown here is derived from an EMBL/GenBank/DDBJ whole genome shotgun (WGS) entry which is preliminary data.</text>
</comment>
<dbReference type="EMBL" id="REGN01001578">
    <property type="protein sequence ID" value="RNA33783.1"/>
    <property type="molecule type" value="Genomic_DNA"/>
</dbReference>
<reference evidence="1 2" key="1">
    <citation type="journal article" date="2018" name="Sci. Rep.">
        <title>Genomic signatures of local adaptation to the degree of environmental predictability in rotifers.</title>
        <authorList>
            <person name="Franch-Gras L."/>
            <person name="Hahn C."/>
            <person name="Garcia-Roger E.M."/>
            <person name="Carmona M.J."/>
            <person name="Serra M."/>
            <person name="Gomez A."/>
        </authorList>
    </citation>
    <scope>NUCLEOTIDE SEQUENCE [LARGE SCALE GENOMIC DNA]</scope>
    <source>
        <strain evidence="1">HYR1</strain>
    </source>
</reference>
<accession>A0A3M7SD91</accession>
<protein>
    <submittedName>
        <fullName evidence="1">Uncharacterized protein</fullName>
    </submittedName>
</protein>
<gene>
    <name evidence="1" type="ORF">BpHYR1_046979</name>
</gene>
<evidence type="ECO:0000313" key="1">
    <source>
        <dbReference type="EMBL" id="RNA33783.1"/>
    </source>
</evidence>
<organism evidence="1 2">
    <name type="scientific">Brachionus plicatilis</name>
    <name type="common">Marine rotifer</name>
    <name type="synonym">Brachionus muelleri</name>
    <dbReference type="NCBI Taxonomy" id="10195"/>
    <lineage>
        <taxon>Eukaryota</taxon>
        <taxon>Metazoa</taxon>
        <taxon>Spiralia</taxon>
        <taxon>Gnathifera</taxon>
        <taxon>Rotifera</taxon>
        <taxon>Eurotatoria</taxon>
        <taxon>Monogononta</taxon>
        <taxon>Pseudotrocha</taxon>
        <taxon>Ploima</taxon>
        <taxon>Brachionidae</taxon>
        <taxon>Brachionus</taxon>
    </lineage>
</organism>
<name>A0A3M7SD91_BRAPC</name>
<keyword evidence="2" id="KW-1185">Reference proteome</keyword>
<proteinExistence type="predicted"/>